<comment type="similarity">
    <text evidence="1">Belongs to the LysR transcriptional regulatory family.</text>
</comment>
<dbReference type="Pfam" id="PF00126">
    <property type="entry name" value="HTH_1"/>
    <property type="match status" value="1"/>
</dbReference>
<keyword evidence="4" id="KW-0804">Transcription</keyword>
<dbReference type="InterPro" id="IPR000847">
    <property type="entry name" value="LysR_HTH_N"/>
</dbReference>
<keyword evidence="7" id="KW-1185">Reference proteome</keyword>
<protein>
    <submittedName>
        <fullName evidence="6">LysR family transcriptional regulator</fullName>
    </submittedName>
</protein>
<dbReference type="SUPFAM" id="SSF53850">
    <property type="entry name" value="Periplasmic binding protein-like II"/>
    <property type="match status" value="1"/>
</dbReference>
<dbReference type="PROSITE" id="PS50931">
    <property type="entry name" value="HTH_LYSR"/>
    <property type="match status" value="1"/>
</dbReference>
<dbReference type="PRINTS" id="PR00039">
    <property type="entry name" value="HTHLYSR"/>
</dbReference>
<feature type="domain" description="HTH lysR-type" evidence="5">
    <location>
        <begin position="12"/>
        <end position="69"/>
    </location>
</feature>
<evidence type="ECO:0000259" key="5">
    <source>
        <dbReference type="PROSITE" id="PS50931"/>
    </source>
</evidence>
<dbReference type="InterPro" id="IPR005119">
    <property type="entry name" value="LysR_subst-bd"/>
</dbReference>
<dbReference type="PANTHER" id="PTHR30419:SF8">
    <property type="entry name" value="NITROGEN ASSIMILATION TRANSCRIPTIONAL ACTIVATOR-RELATED"/>
    <property type="match status" value="1"/>
</dbReference>
<dbReference type="Pfam" id="PF03466">
    <property type="entry name" value="LysR_substrate"/>
    <property type="match status" value="1"/>
</dbReference>
<gene>
    <name evidence="6" type="ORF">RGD00_07405</name>
</gene>
<keyword evidence="2" id="KW-0805">Transcription regulation</keyword>
<evidence type="ECO:0000256" key="1">
    <source>
        <dbReference type="ARBA" id="ARBA00009437"/>
    </source>
</evidence>
<dbReference type="RefSeq" id="WP_310456672.1">
    <property type="nucleotide sequence ID" value="NZ_JAVKPH010000006.1"/>
</dbReference>
<dbReference type="InterPro" id="IPR050950">
    <property type="entry name" value="HTH-type_LysR_regulators"/>
</dbReference>
<name>A0ABU1F6H0_9RHOB</name>
<dbReference type="InterPro" id="IPR036388">
    <property type="entry name" value="WH-like_DNA-bd_sf"/>
</dbReference>
<dbReference type="Gene3D" id="3.40.190.290">
    <property type="match status" value="1"/>
</dbReference>
<organism evidence="6 7">
    <name type="scientific">Ruixingdingia sedimenti</name>
    <dbReference type="NCBI Taxonomy" id="3073604"/>
    <lineage>
        <taxon>Bacteria</taxon>
        <taxon>Pseudomonadati</taxon>
        <taxon>Pseudomonadota</taxon>
        <taxon>Alphaproteobacteria</taxon>
        <taxon>Rhodobacterales</taxon>
        <taxon>Paracoccaceae</taxon>
        <taxon>Ruixingdingia</taxon>
    </lineage>
</organism>
<evidence type="ECO:0000256" key="2">
    <source>
        <dbReference type="ARBA" id="ARBA00023015"/>
    </source>
</evidence>
<sequence length="322" mass="35060">MTNLRIFLKNNLNIRHMRLLIALDDHRSVVKAATYLNLTQPAISKALAGLEQGIGAPLFRRAKSGLVPTDAGGCLIRHSRRVMIRIEQAERELEEILFQGSSHISIGTLPATAVYLIPAFIARLESELPNTTVSLREGTMDSLLPALKTGQIDFAVGLLGGPQMGPEFETEILFTDPVVAAARRGHPLTSRERIAWEELQGYPLVLPPANTLARGAIEAMFMNRRIPITKNRVDSVSTMANVGTLQVTDAIGFLSRSLVAHFARLGVLEPLPLELPPDVNLSIGMVRIADRDRTEAHIMGHRLLVETAQTLAAAAPNLLSAS</sequence>
<evidence type="ECO:0000256" key="4">
    <source>
        <dbReference type="ARBA" id="ARBA00023163"/>
    </source>
</evidence>
<accession>A0ABU1F6H0</accession>
<evidence type="ECO:0000313" key="7">
    <source>
        <dbReference type="Proteomes" id="UP001247754"/>
    </source>
</evidence>
<comment type="caution">
    <text evidence="6">The sequence shown here is derived from an EMBL/GenBank/DDBJ whole genome shotgun (WGS) entry which is preliminary data.</text>
</comment>
<dbReference type="InterPro" id="IPR036390">
    <property type="entry name" value="WH_DNA-bd_sf"/>
</dbReference>
<dbReference type="Proteomes" id="UP001247754">
    <property type="component" value="Unassembled WGS sequence"/>
</dbReference>
<evidence type="ECO:0000256" key="3">
    <source>
        <dbReference type="ARBA" id="ARBA00023125"/>
    </source>
</evidence>
<proteinExistence type="inferred from homology"/>
<evidence type="ECO:0000313" key="6">
    <source>
        <dbReference type="EMBL" id="MDR5652424.1"/>
    </source>
</evidence>
<dbReference type="SUPFAM" id="SSF46785">
    <property type="entry name" value="Winged helix' DNA-binding domain"/>
    <property type="match status" value="1"/>
</dbReference>
<keyword evidence="3" id="KW-0238">DNA-binding</keyword>
<dbReference type="EMBL" id="JAVKPH010000006">
    <property type="protein sequence ID" value="MDR5652424.1"/>
    <property type="molecule type" value="Genomic_DNA"/>
</dbReference>
<reference evidence="6 7" key="1">
    <citation type="submission" date="2023-09" db="EMBL/GenBank/DDBJ databases">
        <title>Xinfangfangia sedmenti sp. nov., isolated the sedment.</title>
        <authorList>
            <person name="Xu L."/>
        </authorList>
    </citation>
    <scope>NUCLEOTIDE SEQUENCE [LARGE SCALE GENOMIC DNA]</scope>
    <source>
        <strain evidence="6 7">LG-4</strain>
    </source>
</reference>
<dbReference type="Gene3D" id="1.10.10.10">
    <property type="entry name" value="Winged helix-like DNA-binding domain superfamily/Winged helix DNA-binding domain"/>
    <property type="match status" value="1"/>
</dbReference>
<dbReference type="PANTHER" id="PTHR30419">
    <property type="entry name" value="HTH-TYPE TRANSCRIPTIONAL REGULATOR YBHD"/>
    <property type="match status" value="1"/>
</dbReference>